<proteinExistence type="predicted"/>
<keyword evidence="1" id="KW-1133">Transmembrane helix</keyword>
<feature type="transmembrane region" description="Helical" evidence="1">
    <location>
        <begin position="7"/>
        <end position="29"/>
    </location>
</feature>
<accession>A0A7G9GJ87</accession>
<name>A0A7G9GJ87_9FIRM</name>
<reference evidence="2 3" key="1">
    <citation type="submission" date="2020-08" db="EMBL/GenBank/DDBJ databases">
        <authorList>
            <person name="Liu C."/>
            <person name="Sun Q."/>
        </authorList>
    </citation>
    <scope>NUCLEOTIDE SEQUENCE [LARGE SCALE GENOMIC DNA]</scope>
    <source>
        <strain evidence="2 3">NSJ-61</strain>
    </source>
</reference>
<dbReference type="PIRSF" id="PIRSF003203">
    <property type="entry name" value="AzlD"/>
    <property type="match status" value="1"/>
</dbReference>
<sequence length="110" mass="12295">MIGVKESLAIILVVAITTFFTRALPFLIFKNTSTLPEKVVYLGKVLPMAIMLCLVVYCLRNTAFLTYPYGIPELISIGVVVILHVWKRNNMISIVCGTVLYMVLIQVVFA</sequence>
<keyword evidence="1" id="KW-0472">Membrane</keyword>
<feature type="transmembrane region" description="Helical" evidence="1">
    <location>
        <begin position="66"/>
        <end position="86"/>
    </location>
</feature>
<feature type="transmembrane region" description="Helical" evidence="1">
    <location>
        <begin position="41"/>
        <end position="59"/>
    </location>
</feature>
<dbReference type="KEGG" id="ehn:H9Q80_11315"/>
<feature type="transmembrane region" description="Helical" evidence="1">
    <location>
        <begin position="92"/>
        <end position="109"/>
    </location>
</feature>
<dbReference type="Proteomes" id="UP000515856">
    <property type="component" value="Chromosome"/>
</dbReference>
<dbReference type="RefSeq" id="WP_117454213.1">
    <property type="nucleotide sequence ID" value="NZ_CP060636.1"/>
</dbReference>
<dbReference type="Pfam" id="PF05437">
    <property type="entry name" value="AzlD"/>
    <property type="match status" value="1"/>
</dbReference>
<protein>
    <submittedName>
        <fullName evidence="2">AzlD domain-containing protein</fullName>
    </submittedName>
</protein>
<keyword evidence="3" id="KW-1185">Reference proteome</keyword>
<evidence type="ECO:0000256" key="1">
    <source>
        <dbReference type="SAM" id="Phobius"/>
    </source>
</evidence>
<dbReference type="InterPro" id="IPR008407">
    <property type="entry name" value="Brnchd-chn_aa_trnsp_AzlD"/>
</dbReference>
<evidence type="ECO:0000313" key="2">
    <source>
        <dbReference type="EMBL" id="QNM10869.1"/>
    </source>
</evidence>
<gene>
    <name evidence="2" type="ORF">H9Q80_11315</name>
</gene>
<organism evidence="2 3">
    <name type="scientific">[Eubacterium] hominis</name>
    <dbReference type="NCBI Taxonomy" id="2764325"/>
    <lineage>
        <taxon>Bacteria</taxon>
        <taxon>Bacillati</taxon>
        <taxon>Bacillota</taxon>
        <taxon>Erysipelotrichia</taxon>
        <taxon>Erysipelotrichales</taxon>
        <taxon>Erysipelotrichaceae</taxon>
        <taxon>Amedibacillus</taxon>
    </lineage>
</organism>
<dbReference type="EMBL" id="CP060636">
    <property type="protein sequence ID" value="QNM10869.1"/>
    <property type="molecule type" value="Genomic_DNA"/>
</dbReference>
<keyword evidence="1" id="KW-0812">Transmembrane</keyword>
<evidence type="ECO:0000313" key="3">
    <source>
        <dbReference type="Proteomes" id="UP000515856"/>
    </source>
</evidence>
<dbReference type="AlphaFoldDB" id="A0A7G9GJ87"/>